<dbReference type="RefSeq" id="WP_240632974.1">
    <property type="nucleotide sequence ID" value="NZ_CP033905.1"/>
</dbReference>
<dbReference type="PANTHER" id="PTHR33408:SF2">
    <property type="entry name" value="TRANSPOSASE DDE DOMAIN-CONTAINING PROTEIN"/>
    <property type="match status" value="1"/>
</dbReference>
<evidence type="ECO:0000313" key="4">
    <source>
        <dbReference type="Proteomes" id="UP000275951"/>
    </source>
</evidence>
<dbReference type="EMBL" id="CP033905">
    <property type="protein sequence ID" value="AZR07666.1"/>
    <property type="molecule type" value="Genomic_DNA"/>
</dbReference>
<sequence>MDKRFRPVFQHQPMLLPPDIEQLIDQDALVRVVDGIVDHIDRELIDGLYPGGGAPAYDPVMMLKLVMYCYASGIYSSRQIAQATKKDLHAMWLTGLQPISHNTINRFRSSRIEPVFEQIFTQVVQLLADRGYIDLSTYFLDGTKIEANANKYSFVWSKSTVRYKTNLQTKIHAHLAAINQLDANEENGGQLQPEHIDSKVLKEVGQRISQRLADNPKDKALKQTNRLIEKEWGPKLAKYETQEKIAGSRGSYSKTDPDATFMRMKDDHMGNGQLKAAYNIQVGTSGQFIIDATVHQRPGDTAYMIDHCEHLQQAMGKLPPIVVADAGYGSEQNYAYLEERNVLALVKHNEFYRLTTNKKWREDPFRVANWPYDQASDIYTCPNNQTLAFDHERTTATALGYPSTARFYLCRSCQGCPLRAKCIRSDNPKTCRRITINPSAQAYKDKATQALRTEEGKRLRKQRSTDVETVFRDIKRNYHFTRFTLRSLKKAALEFRLVAIGHNIRKTHIANQNNKETNKK</sequence>
<evidence type="ECO:0000259" key="1">
    <source>
        <dbReference type="Pfam" id="PF05598"/>
    </source>
</evidence>
<reference evidence="3 4" key="1">
    <citation type="submission" date="2018-11" db="EMBL/GenBank/DDBJ databases">
        <title>Multidrug-resistant genes are associated with an 42-kb island TGI1 carrying a complex class 1 integron in a Trueperella pyogenes.</title>
        <authorList>
            <person name="Dong W."/>
        </authorList>
    </citation>
    <scope>NUCLEOTIDE SEQUENCE [LARGE SCALE GENOMIC DNA]</scope>
    <source>
        <strain evidence="3 4">TP4</strain>
    </source>
</reference>
<organism evidence="3 4">
    <name type="scientific">Trueperella pyogenes</name>
    <dbReference type="NCBI Taxonomy" id="1661"/>
    <lineage>
        <taxon>Bacteria</taxon>
        <taxon>Bacillati</taxon>
        <taxon>Actinomycetota</taxon>
        <taxon>Actinomycetes</taxon>
        <taxon>Actinomycetales</taxon>
        <taxon>Actinomycetaceae</taxon>
        <taxon>Trueperella</taxon>
    </lineage>
</organism>
<protein>
    <submittedName>
        <fullName evidence="3">IS1182 family transposase</fullName>
    </submittedName>
</protein>
<evidence type="ECO:0000259" key="2">
    <source>
        <dbReference type="Pfam" id="PF13751"/>
    </source>
</evidence>
<name>A0A3S9QNY2_9ACTO</name>
<dbReference type="Pfam" id="PF13751">
    <property type="entry name" value="DDE_Tnp_1_6"/>
    <property type="match status" value="1"/>
</dbReference>
<feature type="domain" description="Transposase InsH N-terminal" evidence="1">
    <location>
        <begin position="19"/>
        <end position="109"/>
    </location>
</feature>
<dbReference type="AlphaFoldDB" id="A0A3S9QNY2"/>
<proteinExistence type="predicted"/>
<feature type="domain" description="Transposase DDE" evidence="2">
    <location>
        <begin position="380"/>
        <end position="507"/>
    </location>
</feature>
<accession>A0A3S9QNY2</accession>
<evidence type="ECO:0000313" key="3">
    <source>
        <dbReference type="EMBL" id="AZR07666.1"/>
    </source>
</evidence>
<dbReference type="Proteomes" id="UP000275951">
    <property type="component" value="Chromosome"/>
</dbReference>
<dbReference type="PANTHER" id="PTHR33408">
    <property type="entry name" value="TRANSPOSASE"/>
    <property type="match status" value="1"/>
</dbReference>
<dbReference type="InterPro" id="IPR047629">
    <property type="entry name" value="IS1182_transpos"/>
</dbReference>
<gene>
    <name evidence="3" type="ORF">EBQ10_10480</name>
</gene>
<dbReference type="NCBIfam" id="NF033551">
    <property type="entry name" value="transpos_IS1182"/>
    <property type="match status" value="1"/>
</dbReference>
<dbReference type="InterPro" id="IPR025668">
    <property type="entry name" value="Tnp_DDE_dom"/>
</dbReference>
<dbReference type="Pfam" id="PF05598">
    <property type="entry name" value="DUF772"/>
    <property type="match status" value="1"/>
</dbReference>
<dbReference type="InterPro" id="IPR008490">
    <property type="entry name" value="Transposase_InsH_N"/>
</dbReference>